<dbReference type="eggNOG" id="COG1209">
    <property type="taxonomic scope" value="Bacteria"/>
</dbReference>
<dbReference type="STRING" id="1122214.Mame_00845"/>
<dbReference type="PANTHER" id="PTHR43584:SF8">
    <property type="entry name" value="N-ACETYLMURAMATE ALPHA-1-PHOSPHATE URIDYLYLTRANSFERASE"/>
    <property type="match status" value="1"/>
</dbReference>
<dbReference type="GO" id="GO:0016779">
    <property type="term" value="F:nucleotidyltransferase activity"/>
    <property type="evidence" value="ECO:0007669"/>
    <property type="project" value="UniProtKB-KW"/>
</dbReference>
<dbReference type="InterPro" id="IPR016873">
    <property type="entry name" value="Caps_polysacc_synth_BcbE_prd"/>
</dbReference>
<keyword evidence="1" id="KW-0808">Transferase</keyword>
<dbReference type="PIRSF" id="PIRSF028162">
    <property type="entry name" value="BcbE_prd"/>
    <property type="match status" value="1"/>
</dbReference>
<dbReference type="PANTHER" id="PTHR43584">
    <property type="entry name" value="NUCLEOTIDYL TRANSFERASE"/>
    <property type="match status" value="1"/>
</dbReference>
<dbReference type="Gene3D" id="3.90.550.10">
    <property type="entry name" value="Spore Coat Polysaccharide Biosynthesis Protein SpsA, Chain A"/>
    <property type="match status" value="1"/>
</dbReference>
<gene>
    <name evidence="4" type="primary">glmU_1</name>
    <name evidence="4" type="ORF">Mame_00845</name>
</gene>
<keyword evidence="2" id="KW-0548">Nucleotidyltransferase</keyword>
<evidence type="ECO:0000256" key="2">
    <source>
        <dbReference type="ARBA" id="ARBA00022695"/>
    </source>
</evidence>
<evidence type="ECO:0000313" key="5">
    <source>
        <dbReference type="Proteomes" id="UP000191135"/>
    </source>
</evidence>
<evidence type="ECO:0000259" key="3">
    <source>
        <dbReference type="Pfam" id="PF00483"/>
    </source>
</evidence>
<feature type="domain" description="Nucleotidyl transferase" evidence="3">
    <location>
        <begin position="8"/>
        <end position="176"/>
    </location>
</feature>
<dbReference type="KEGG" id="mmed:Mame_00845"/>
<reference evidence="4 5" key="1">
    <citation type="submission" date="2017-03" db="EMBL/GenBank/DDBJ databases">
        <title>Foreign affairs: Plasmid Transfer between Roseobacters and Rhizobia.</title>
        <authorList>
            <person name="Bartling P."/>
            <person name="Bunk B."/>
            <person name="Overmann J."/>
            <person name="Brinkmann H."/>
            <person name="Petersen J."/>
        </authorList>
    </citation>
    <scope>NUCLEOTIDE SEQUENCE [LARGE SCALE GENOMIC DNA]</scope>
    <source>
        <strain evidence="4 5">MACL11</strain>
    </source>
</reference>
<dbReference type="EMBL" id="CP020330">
    <property type="protein sequence ID" value="AQZ50221.1"/>
    <property type="molecule type" value="Genomic_DNA"/>
</dbReference>
<name>A0A1U9YXQ3_9HYPH</name>
<evidence type="ECO:0000256" key="1">
    <source>
        <dbReference type="ARBA" id="ARBA00022679"/>
    </source>
</evidence>
<evidence type="ECO:0000313" key="4">
    <source>
        <dbReference type="EMBL" id="AQZ50221.1"/>
    </source>
</evidence>
<dbReference type="Proteomes" id="UP000191135">
    <property type="component" value="Chromosome"/>
</dbReference>
<dbReference type="CDD" id="cd04183">
    <property type="entry name" value="GT2_BcE_like"/>
    <property type="match status" value="1"/>
</dbReference>
<keyword evidence="5" id="KW-1185">Reference proteome</keyword>
<protein>
    <submittedName>
        <fullName evidence="4">Bifunctional protein GlmU</fullName>
    </submittedName>
</protein>
<organism evidence="4 5">
    <name type="scientific">Martelella mediterranea DSM 17316</name>
    <dbReference type="NCBI Taxonomy" id="1122214"/>
    <lineage>
        <taxon>Bacteria</taxon>
        <taxon>Pseudomonadati</taxon>
        <taxon>Pseudomonadota</taxon>
        <taxon>Alphaproteobacteria</taxon>
        <taxon>Hyphomicrobiales</taxon>
        <taxon>Aurantimonadaceae</taxon>
        <taxon>Martelella</taxon>
    </lineage>
</organism>
<accession>A0A1U9YXQ3</accession>
<dbReference type="OrthoDB" id="9788272at2"/>
<dbReference type="SUPFAM" id="SSF53448">
    <property type="entry name" value="Nucleotide-diphospho-sugar transferases"/>
    <property type="match status" value="1"/>
</dbReference>
<dbReference type="InterPro" id="IPR029044">
    <property type="entry name" value="Nucleotide-diphossugar_trans"/>
</dbReference>
<dbReference type="RefSeq" id="WP_026173556.1">
    <property type="nucleotide sequence ID" value="NZ_AQWH01000012.1"/>
</dbReference>
<sequence>MLNIVIPMAGRGSRFADAGYSDPKPLIPVHGKPMIQVVVENLTPAVDHRFIFICQSSHIRDYGLEEKLKALAGNVEIIGIDHITEGQASTVMLAEHMIDNDDPVMTANSDQYIDIDINDYLRFMEDGGYDGMIMTMKADDPKWSFVREEGGRVVETAEKRVISNDATVGVYNFKTGRDLVAATKAMIGDDERVNGEFYICPAYNYLIRQGRRIGHYSIGNEADGMYGLGIPSDLDLFLAHPVSEKVR</sequence>
<proteinExistence type="predicted"/>
<dbReference type="AlphaFoldDB" id="A0A1U9YXQ3"/>
<dbReference type="InterPro" id="IPR005835">
    <property type="entry name" value="NTP_transferase_dom"/>
</dbReference>
<dbReference type="InterPro" id="IPR050065">
    <property type="entry name" value="GlmU-like"/>
</dbReference>
<dbReference type="Pfam" id="PF00483">
    <property type="entry name" value="NTP_transferase"/>
    <property type="match status" value="1"/>
</dbReference>